<dbReference type="GO" id="GO:0007007">
    <property type="term" value="P:inner mitochondrial membrane organization"/>
    <property type="evidence" value="ECO:0000318"/>
    <property type="project" value="GO_Central"/>
</dbReference>
<reference evidence="1 3" key="2">
    <citation type="journal article" date="2013" name="Nature">
        <title>Insights into bilaterian evolution from three spiralian genomes.</title>
        <authorList>
            <person name="Simakov O."/>
            <person name="Marletaz F."/>
            <person name="Cho S.J."/>
            <person name="Edsinger-Gonzales E."/>
            <person name="Havlak P."/>
            <person name="Hellsten U."/>
            <person name="Kuo D.H."/>
            <person name="Larsson T."/>
            <person name="Lv J."/>
            <person name="Arendt D."/>
            <person name="Savage R."/>
            <person name="Osoegawa K."/>
            <person name="de Jong P."/>
            <person name="Grimwood J."/>
            <person name="Chapman J.A."/>
            <person name="Shapiro H."/>
            <person name="Aerts A."/>
            <person name="Otillar R.P."/>
            <person name="Terry A.Y."/>
            <person name="Boore J.L."/>
            <person name="Grigoriev I.V."/>
            <person name="Lindberg D.R."/>
            <person name="Seaver E.C."/>
            <person name="Weisblat D.A."/>
            <person name="Putnam N.H."/>
            <person name="Rokhsar D.S."/>
        </authorList>
    </citation>
    <scope>NUCLEOTIDE SEQUENCE</scope>
</reference>
<dbReference type="EMBL" id="KB097572">
    <property type="protein sequence ID" value="ESN94084.1"/>
    <property type="molecule type" value="Genomic_DNA"/>
</dbReference>
<dbReference type="PANTHER" id="PTHR21588">
    <property type="entry name" value="COILED-COIL-HELIX-COILED-COIL-HELIX DOMAIN CONTAINING 6"/>
    <property type="match status" value="1"/>
</dbReference>
<dbReference type="OMA" id="KLAHECQ"/>
<dbReference type="EMBL" id="AMQM01007134">
    <property type="status" value="NOT_ANNOTATED_CDS"/>
    <property type="molecule type" value="Genomic_DNA"/>
</dbReference>
<dbReference type="HOGENOM" id="CLU_1596320_0_0_1"/>
<protein>
    <recommendedName>
        <fullName evidence="4">CHCH domain-containing protein</fullName>
    </recommendedName>
</protein>
<dbReference type="GO" id="GO:0061617">
    <property type="term" value="C:MICOS complex"/>
    <property type="evidence" value="ECO:0000318"/>
    <property type="project" value="GO_Central"/>
</dbReference>
<evidence type="ECO:0000313" key="2">
    <source>
        <dbReference type="EnsemblMetazoa" id="HelroP180252"/>
    </source>
</evidence>
<keyword evidence="3" id="KW-1185">Reference proteome</keyword>
<organism evidence="2 3">
    <name type="scientific">Helobdella robusta</name>
    <name type="common">Californian leech</name>
    <dbReference type="NCBI Taxonomy" id="6412"/>
    <lineage>
        <taxon>Eukaryota</taxon>
        <taxon>Metazoa</taxon>
        <taxon>Spiralia</taxon>
        <taxon>Lophotrochozoa</taxon>
        <taxon>Annelida</taxon>
        <taxon>Clitellata</taxon>
        <taxon>Hirudinea</taxon>
        <taxon>Rhynchobdellida</taxon>
        <taxon>Glossiphoniidae</taxon>
        <taxon>Helobdella</taxon>
    </lineage>
</organism>
<dbReference type="InParanoid" id="T1FFN0"/>
<dbReference type="RefSeq" id="XP_009027821.1">
    <property type="nucleotide sequence ID" value="XM_009029573.1"/>
</dbReference>
<gene>
    <name evidence="2" type="primary">20207629</name>
    <name evidence="1" type="ORF">HELRODRAFT_180252</name>
</gene>
<reference evidence="3" key="1">
    <citation type="submission" date="2012-12" db="EMBL/GenBank/DDBJ databases">
        <authorList>
            <person name="Hellsten U."/>
            <person name="Grimwood J."/>
            <person name="Chapman J.A."/>
            <person name="Shapiro H."/>
            <person name="Aerts A."/>
            <person name="Otillar R.P."/>
            <person name="Terry A.Y."/>
            <person name="Boore J.L."/>
            <person name="Simakov O."/>
            <person name="Marletaz F."/>
            <person name="Cho S.-J."/>
            <person name="Edsinger-Gonzales E."/>
            <person name="Havlak P."/>
            <person name="Kuo D.-H."/>
            <person name="Larsson T."/>
            <person name="Lv J."/>
            <person name="Arendt D."/>
            <person name="Savage R."/>
            <person name="Osoegawa K."/>
            <person name="de Jong P."/>
            <person name="Lindberg D.R."/>
            <person name="Seaver E.C."/>
            <person name="Weisblat D.A."/>
            <person name="Putnam N.H."/>
            <person name="Grigoriev I.V."/>
            <person name="Rokhsar D.S."/>
        </authorList>
    </citation>
    <scope>NUCLEOTIDE SEQUENCE</scope>
</reference>
<dbReference type="EnsemblMetazoa" id="HelroT180252">
    <property type="protein sequence ID" value="HelroP180252"/>
    <property type="gene ID" value="HelroG180252"/>
</dbReference>
<dbReference type="GeneID" id="20207629"/>
<accession>T1FFN0</accession>
<proteinExistence type="predicted"/>
<evidence type="ECO:0000313" key="3">
    <source>
        <dbReference type="Proteomes" id="UP000015101"/>
    </source>
</evidence>
<evidence type="ECO:0008006" key="4">
    <source>
        <dbReference type="Google" id="ProtNLM"/>
    </source>
</evidence>
<dbReference type="AlphaFoldDB" id="T1FFN0"/>
<dbReference type="CTD" id="20207629"/>
<dbReference type="Proteomes" id="UP000015101">
    <property type="component" value="Unassembled WGS sequence"/>
</dbReference>
<dbReference type="STRING" id="6412.T1FFN0"/>
<reference evidence="2" key="3">
    <citation type="submission" date="2015-06" db="UniProtKB">
        <authorList>
            <consortium name="EnsemblMetazoa"/>
        </authorList>
    </citation>
    <scope>IDENTIFICATION</scope>
</reference>
<name>T1FFN0_HELRO</name>
<dbReference type="OrthoDB" id="70030at2759"/>
<dbReference type="PANTHER" id="PTHR21588:SF18">
    <property type="entry name" value="MICOS COMPLEX SUBUNIT MIC19"/>
    <property type="match status" value="1"/>
</dbReference>
<dbReference type="KEGG" id="hro:HELRODRAFT_180252"/>
<evidence type="ECO:0000313" key="1">
    <source>
        <dbReference type="EMBL" id="ESN94084.1"/>
    </source>
</evidence>
<dbReference type="InterPro" id="IPR052632">
    <property type="entry name" value="MICOS_subunit_Mic19"/>
</dbReference>
<sequence>MGGGQSVQEASSNEADNDSIIGISEAVAKRLLGKNKDDEQPAIAQSDGTTSQVSSFRPVSLEANTLYLSKKEQIKVFENYYKQQLKSLEEQNKILKETSQAQFQAAVNEIHKKFPKPLRKDPLCKELQSIVVQCYTDHKDLPLACSHEVKSFVDCVHRQSQKQKIPA</sequence>